<dbReference type="InterPro" id="IPR004513">
    <property type="entry name" value="FtsX"/>
</dbReference>
<feature type="domain" description="FtsX extracellular" evidence="15">
    <location>
        <begin position="57"/>
        <end position="149"/>
    </location>
</feature>
<keyword evidence="6" id="KW-0997">Cell inner membrane</keyword>
<evidence type="ECO:0000313" key="17">
    <source>
        <dbReference type="Proteomes" id="UP000014216"/>
    </source>
</evidence>
<evidence type="ECO:0000256" key="9">
    <source>
        <dbReference type="ARBA" id="ARBA00022989"/>
    </source>
</evidence>
<dbReference type="Pfam" id="PF02687">
    <property type="entry name" value="FtsX"/>
    <property type="match status" value="1"/>
</dbReference>
<comment type="similarity">
    <text evidence="2 12">Belongs to the ABC-4 integral membrane protein family. FtsX subfamily.</text>
</comment>
<reference evidence="16 17" key="1">
    <citation type="journal article" date="2013" name="Genome Announc.">
        <title>Draft Genome Sequence of Desulfotignum phosphitoxidans DSM 13687 Strain FiPS-3.</title>
        <authorList>
            <person name="Poehlein A."/>
            <person name="Daniel R."/>
            <person name="Simeonova D.D."/>
        </authorList>
    </citation>
    <scope>NUCLEOTIDE SEQUENCE [LARGE SCALE GENOMIC DNA]</scope>
    <source>
        <strain evidence="16 17">DSM 13687</strain>
    </source>
</reference>
<dbReference type="Proteomes" id="UP000014216">
    <property type="component" value="Unassembled WGS sequence"/>
</dbReference>
<comment type="caution">
    <text evidence="16">The sequence shown here is derived from an EMBL/GenBank/DDBJ whole genome shotgun (WGS) entry which is preliminary data.</text>
</comment>
<evidence type="ECO:0000313" key="16">
    <source>
        <dbReference type="EMBL" id="EMS78111.1"/>
    </source>
</evidence>
<dbReference type="NCBIfam" id="TIGR00439">
    <property type="entry name" value="FtsX_Gneg"/>
    <property type="match status" value="1"/>
</dbReference>
<evidence type="ECO:0000256" key="11">
    <source>
        <dbReference type="ARBA" id="ARBA00023306"/>
    </source>
</evidence>
<feature type="transmembrane region" description="Helical" evidence="13">
    <location>
        <begin position="261"/>
        <end position="286"/>
    </location>
</feature>
<gene>
    <name evidence="16" type="primary">ftsX</name>
    <name evidence="16" type="ORF">Dpo_10c01040</name>
</gene>
<organism evidence="16 17">
    <name type="scientific">Desulfotignum phosphitoxidans DSM 13687</name>
    <dbReference type="NCBI Taxonomy" id="1286635"/>
    <lineage>
        <taxon>Bacteria</taxon>
        <taxon>Pseudomonadati</taxon>
        <taxon>Thermodesulfobacteriota</taxon>
        <taxon>Desulfobacteria</taxon>
        <taxon>Desulfobacterales</taxon>
        <taxon>Desulfobacteraceae</taxon>
        <taxon>Desulfotignum</taxon>
    </lineage>
</organism>
<feature type="transmembrane region" description="Helical" evidence="13">
    <location>
        <begin position="168"/>
        <end position="193"/>
    </location>
</feature>
<dbReference type="RefSeq" id="WP_006967914.1">
    <property type="nucleotide sequence ID" value="NZ_APJX01000010.1"/>
</dbReference>
<evidence type="ECO:0000256" key="12">
    <source>
        <dbReference type="PIRNR" id="PIRNR003097"/>
    </source>
</evidence>
<evidence type="ECO:0000256" key="4">
    <source>
        <dbReference type="ARBA" id="ARBA00021907"/>
    </source>
</evidence>
<keyword evidence="8 13" id="KW-0812">Transmembrane</keyword>
<evidence type="ECO:0000256" key="2">
    <source>
        <dbReference type="ARBA" id="ARBA00007379"/>
    </source>
</evidence>
<protein>
    <recommendedName>
        <fullName evidence="4 12">Cell division protein FtsX</fullName>
    </recommendedName>
</protein>
<keyword evidence="11 12" id="KW-0131">Cell cycle</keyword>
<evidence type="ECO:0000256" key="1">
    <source>
        <dbReference type="ARBA" id="ARBA00004429"/>
    </source>
</evidence>
<dbReference type="PANTHER" id="PTHR47755">
    <property type="entry name" value="CELL DIVISION PROTEIN FTSX"/>
    <property type="match status" value="1"/>
</dbReference>
<evidence type="ECO:0000256" key="7">
    <source>
        <dbReference type="ARBA" id="ARBA00022618"/>
    </source>
</evidence>
<dbReference type="GO" id="GO:0051301">
    <property type="term" value="P:cell division"/>
    <property type="evidence" value="ECO:0007669"/>
    <property type="project" value="UniProtKB-KW"/>
</dbReference>
<feature type="transmembrane region" description="Helical" evidence="13">
    <location>
        <begin position="20"/>
        <end position="40"/>
    </location>
</feature>
<keyword evidence="17" id="KW-1185">Reference proteome</keyword>
<keyword evidence="10 12" id="KW-0472">Membrane</keyword>
<dbReference type="InterPro" id="IPR003838">
    <property type="entry name" value="ABC3_permease_C"/>
</dbReference>
<accession>S0G2Y9</accession>
<keyword evidence="9 13" id="KW-1133">Transmembrane helix</keyword>
<evidence type="ECO:0000256" key="5">
    <source>
        <dbReference type="ARBA" id="ARBA00022475"/>
    </source>
</evidence>
<dbReference type="AlphaFoldDB" id="S0G2Y9"/>
<evidence type="ECO:0000256" key="8">
    <source>
        <dbReference type="ARBA" id="ARBA00022692"/>
    </source>
</evidence>
<evidence type="ECO:0000256" key="10">
    <source>
        <dbReference type="ARBA" id="ARBA00023136"/>
    </source>
</evidence>
<dbReference type="GO" id="GO:0005886">
    <property type="term" value="C:plasma membrane"/>
    <property type="evidence" value="ECO:0007669"/>
    <property type="project" value="UniProtKB-SubCell"/>
</dbReference>
<comment type="subunit">
    <text evidence="3">Forms a membrane-associated complex with FtsE.</text>
</comment>
<dbReference type="InterPro" id="IPR040690">
    <property type="entry name" value="FtsX_ECD"/>
</dbReference>
<sequence length="291" mass="32849">MIRYFYKALADIRSNRFLNLITMVTISLSILMVSLCLLFFENLGRIMDGWSQEGRAMVYLVPEFSTQMRPELASAITQMDGIVRVTFVSKDQALARLKTQMAGATRFLDTLEENPLPHAFEIQIQTREGFEPIAAVVRQIESLDLVESVEYGQKWLARMLDLFQLFRLTGYVVCALFLLIAFFITASTVRLVFHSRQSEVEIMRLVGATDRFIKMPFYVTGLIQGAVGGILGLLILFAAYLAVCSGISQSMGDLFHLDVRFLSVTAMGGIWVVSTFLGWFGCYLSLRQLLK</sequence>
<dbReference type="GO" id="GO:0032153">
    <property type="term" value="C:cell division site"/>
    <property type="evidence" value="ECO:0007669"/>
    <property type="project" value="TreeGrafter"/>
</dbReference>
<dbReference type="PANTHER" id="PTHR47755:SF1">
    <property type="entry name" value="CELL DIVISION PROTEIN FTSX"/>
    <property type="match status" value="1"/>
</dbReference>
<comment type="subcellular location">
    <subcellularLocation>
        <location evidence="1">Cell inner membrane</location>
        <topology evidence="1">Multi-pass membrane protein</topology>
    </subcellularLocation>
</comment>
<proteinExistence type="inferred from homology"/>
<evidence type="ECO:0000256" key="13">
    <source>
        <dbReference type="SAM" id="Phobius"/>
    </source>
</evidence>
<evidence type="ECO:0000259" key="14">
    <source>
        <dbReference type="Pfam" id="PF02687"/>
    </source>
</evidence>
<feature type="domain" description="ABC3 transporter permease C-terminal" evidence="14">
    <location>
        <begin position="172"/>
        <end position="287"/>
    </location>
</feature>
<keyword evidence="7 12" id="KW-0132">Cell division</keyword>
<keyword evidence="5 12" id="KW-1003">Cell membrane</keyword>
<evidence type="ECO:0000256" key="6">
    <source>
        <dbReference type="ARBA" id="ARBA00022519"/>
    </source>
</evidence>
<dbReference type="OrthoDB" id="9813411at2"/>
<feature type="transmembrane region" description="Helical" evidence="13">
    <location>
        <begin position="217"/>
        <end position="241"/>
    </location>
</feature>
<dbReference type="Gene3D" id="3.30.70.3040">
    <property type="match status" value="1"/>
</dbReference>
<evidence type="ECO:0000259" key="15">
    <source>
        <dbReference type="Pfam" id="PF18075"/>
    </source>
</evidence>
<evidence type="ECO:0000256" key="3">
    <source>
        <dbReference type="ARBA" id="ARBA00011160"/>
    </source>
</evidence>
<dbReference type="EMBL" id="APJX01000010">
    <property type="protein sequence ID" value="EMS78111.1"/>
    <property type="molecule type" value="Genomic_DNA"/>
</dbReference>
<dbReference type="PIRSF" id="PIRSF003097">
    <property type="entry name" value="FtsX"/>
    <property type="match status" value="1"/>
</dbReference>
<dbReference type="InterPro" id="IPR047590">
    <property type="entry name" value="FtsX_proteobact-type"/>
</dbReference>
<name>S0G2Y9_9BACT</name>
<dbReference type="Pfam" id="PF18075">
    <property type="entry name" value="FtsX_ECD"/>
    <property type="match status" value="1"/>
</dbReference>